<sequence>MKIIDFMQYKNVYFFGDPHGINIIYDILRSYVNEDNISDNSVIFSCGDNGIGFYDIKTDSNKLKLCNDICIKHNIQLILIRGNHDNPDLYNESSPLNKSNISLVDDFTVVKTGDYNIICIGGAISIDRTDRVLNKTYWKNEGTRILDDKLKEEIKSLDFNIDIVCSHNCPTYQKPRDEYPVLISDNPLFNWSIWDSKLLDDNFIDRSNLDAIHKELSMSNKIKYWIYGHFHNHYNSIESKPKFICLDMYYKNIKILKKTNNSLIYKTGPDILDIHNINKFNQIKIKEI</sequence>
<protein>
    <submittedName>
        <fullName evidence="2">Metallo-phosphoesterase</fullName>
    </submittedName>
</protein>
<name>A0ABZ0Z352_9CAUD</name>
<evidence type="ECO:0000313" key="3">
    <source>
        <dbReference type="Proteomes" id="UP001348805"/>
    </source>
</evidence>
<dbReference type="Pfam" id="PF00149">
    <property type="entry name" value="Metallophos"/>
    <property type="match status" value="1"/>
</dbReference>
<organism evidence="2 3">
    <name type="scientific">phage Lak_Megaphage_RVC_AP3_GC26</name>
    <dbReference type="NCBI Taxonomy" id="3109225"/>
    <lineage>
        <taxon>Viruses</taxon>
        <taxon>Duplodnaviria</taxon>
        <taxon>Heunggongvirae</taxon>
        <taxon>Uroviricota</taxon>
        <taxon>Caudoviricetes</taxon>
        <taxon>Caudoviricetes code 15 clade</taxon>
    </lineage>
</organism>
<reference evidence="2 3" key="1">
    <citation type="submission" date="2023-11" db="EMBL/GenBank/DDBJ databases">
        <authorList>
            <person name="Cook R."/>
            <person name="Crisci M."/>
            <person name="Pye H."/>
            <person name="Adriaenssens E."/>
            <person name="Santini J."/>
        </authorList>
    </citation>
    <scope>NUCLEOTIDE SEQUENCE [LARGE SCALE GENOMIC DNA]</scope>
    <source>
        <strain evidence="2">Lak_Megaphage_RVC_AP3_GC26</strain>
    </source>
</reference>
<dbReference type="SUPFAM" id="SSF56300">
    <property type="entry name" value="Metallo-dependent phosphatases"/>
    <property type="match status" value="1"/>
</dbReference>
<feature type="domain" description="Calcineurin-like phosphoesterase" evidence="1">
    <location>
        <begin position="12"/>
        <end position="232"/>
    </location>
</feature>
<proteinExistence type="predicted"/>
<dbReference type="InterPro" id="IPR004843">
    <property type="entry name" value="Calcineurin-like_PHP"/>
</dbReference>
<accession>A0ABZ0Z352</accession>
<dbReference type="Proteomes" id="UP001348805">
    <property type="component" value="Segment"/>
</dbReference>
<dbReference type="EMBL" id="OR769219">
    <property type="protein sequence ID" value="WQJ51461.1"/>
    <property type="molecule type" value="Genomic_DNA"/>
</dbReference>
<dbReference type="InterPro" id="IPR029052">
    <property type="entry name" value="Metallo-depent_PP-like"/>
</dbReference>
<evidence type="ECO:0000259" key="1">
    <source>
        <dbReference type="Pfam" id="PF00149"/>
    </source>
</evidence>
<dbReference type="Gene3D" id="3.60.21.10">
    <property type="match status" value="1"/>
</dbReference>
<keyword evidence="3" id="KW-1185">Reference proteome</keyword>
<evidence type="ECO:0000313" key="2">
    <source>
        <dbReference type="EMBL" id="WQJ51461.1"/>
    </source>
</evidence>